<reference evidence="2" key="1">
    <citation type="journal article" date="2020" name="Nature">
        <title>Giant virus diversity and host interactions through global metagenomics.</title>
        <authorList>
            <person name="Schulz F."/>
            <person name="Roux S."/>
            <person name="Paez-Espino D."/>
            <person name="Jungbluth S."/>
            <person name="Walsh D.A."/>
            <person name="Denef V.J."/>
            <person name="McMahon K.D."/>
            <person name="Konstantinidis K.T."/>
            <person name="Eloe-Fadrosh E.A."/>
            <person name="Kyrpides N.C."/>
            <person name="Woyke T."/>
        </authorList>
    </citation>
    <scope>NUCLEOTIDE SEQUENCE</scope>
    <source>
        <strain evidence="2">GVMAG-M-3300023174-134</strain>
    </source>
</reference>
<feature type="transmembrane region" description="Helical" evidence="1">
    <location>
        <begin position="55"/>
        <end position="82"/>
    </location>
</feature>
<keyword evidence="1" id="KW-0812">Transmembrane</keyword>
<keyword evidence="1" id="KW-1133">Transmembrane helix</keyword>
<protein>
    <submittedName>
        <fullName evidence="2">Uncharacterized protein</fullName>
    </submittedName>
</protein>
<organism evidence="2">
    <name type="scientific">viral metagenome</name>
    <dbReference type="NCBI Taxonomy" id="1070528"/>
    <lineage>
        <taxon>unclassified sequences</taxon>
        <taxon>metagenomes</taxon>
        <taxon>organismal metagenomes</taxon>
    </lineage>
</organism>
<sequence>MNSVKNFLNKSLPKSSNKNMNMNSILYNRFVLYIFVFMAVINLIFFASTNDIRSLVTLLIVGFLTSFFSKNMIVILFISLVFTHILKYGTKINEGMENESEPIVDNSGNSMDIEKQKNDKKIKENYSSENKNADVPTIESLQSDFQDFQTLQEKILKGMKEIDPLLTKAESFIEKFERYKNKGEGIEEDD</sequence>
<evidence type="ECO:0000313" key="2">
    <source>
        <dbReference type="EMBL" id="QHT13818.1"/>
    </source>
</evidence>
<feature type="transmembrane region" description="Helical" evidence="1">
    <location>
        <begin position="30"/>
        <end position="49"/>
    </location>
</feature>
<evidence type="ECO:0000256" key="1">
    <source>
        <dbReference type="SAM" id="Phobius"/>
    </source>
</evidence>
<dbReference type="AlphaFoldDB" id="A0A6C0DAD9"/>
<accession>A0A6C0DAD9</accession>
<proteinExistence type="predicted"/>
<keyword evidence="1" id="KW-0472">Membrane</keyword>
<name>A0A6C0DAD9_9ZZZZ</name>
<dbReference type="EMBL" id="MN739577">
    <property type="protein sequence ID" value="QHT13818.1"/>
    <property type="molecule type" value="Genomic_DNA"/>
</dbReference>